<protein>
    <recommendedName>
        <fullName evidence="3">Transposase</fullName>
    </recommendedName>
</protein>
<dbReference type="PANTHER" id="PTHR46579:SF2">
    <property type="entry name" value="C2H2-TYPE DOMAIN-CONTAINING PROTEIN"/>
    <property type="match status" value="1"/>
</dbReference>
<dbReference type="Proteomes" id="UP001634394">
    <property type="component" value="Unassembled WGS sequence"/>
</dbReference>
<dbReference type="AlphaFoldDB" id="A0ABD3VY97"/>
<sequence length="472" mass="54613">MKAKTKGSREELERKYGIRYSVLLELHYFDPVRMTILDPMHNLFLGSAKHMLKIWNATKILRDEHLGMIQEKIELIQCPSDVGKLPQKFSSSFGSFTADQWNIWTILFSVFALKDVLKSDDLECWRAFVLACKNLCTRTMKKSNVKLAQKLLLSFCERFEKLYGEDRVTPNMHMHAHLDQCINDFGPIYSFWLFSFERENGILGSMPTNRRNIEIQLMRKFIKNLHSLDIVCNLNILSDFGSEFNKLFGLDELPDRGTLSEMSRKPDFEYIKLSSRNVDFQNADWRLNDGIEYPSGKSMALTEVEVKHLFQMYGVLYPNIAISAESVCISYRSVRQVSLYGSILGTKHGRSYRSAMILAHWSDGDCKIAGCNAVDLTPRPGQIEKLLLHNLFVDGKMCLHLIAKVIWFTELDESLKNMYGKPVEVWRSDSFEREGPAVFIPVQRIKSKFVYAYKTIKSKKVIIVCPRDRYLV</sequence>
<evidence type="ECO:0008006" key="3">
    <source>
        <dbReference type="Google" id="ProtNLM"/>
    </source>
</evidence>
<evidence type="ECO:0000313" key="2">
    <source>
        <dbReference type="Proteomes" id="UP001634394"/>
    </source>
</evidence>
<reference evidence="1 2" key="1">
    <citation type="submission" date="2024-11" db="EMBL/GenBank/DDBJ databases">
        <title>Chromosome-level genome assembly of the freshwater bivalve Anodonta woodiana.</title>
        <authorList>
            <person name="Chen X."/>
        </authorList>
    </citation>
    <scope>NUCLEOTIDE SEQUENCE [LARGE SCALE GENOMIC DNA]</scope>
    <source>
        <strain evidence="1">MN2024</strain>
        <tissue evidence="1">Gills</tissue>
    </source>
</reference>
<evidence type="ECO:0000313" key="1">
    <source>
        <dbReference type="EMBL" id="KAL3866601.1"/>
    </source>
</evidence>
<dbReference type="EMBL" id="JBJQND010000009">
    <property type="protein sequence ID" value="KAL3866601.1"/>
    <property type="molecule type" value="Genomic_DNA"/>
</dbReference>
<organism evidence="1 2">
    <name type="scientific">Sinanodonta woodiana</name>
    <name type="common">Chinese pond mussel</name>
    <name type="synonym">Anodonta woodiana</name>
    <dbReference type="NCBI Taxonomy" id="1069815"/>
    <lineage>
        <taxon>Eukaryota</taxon>
        <taxon>Metazoa</taxon>
        <taxon>Spiralia</taxon>
        <taxon>Lophotrochozoa</taxon>
        <taxon>Mollusca</taxon>
        <taxon>Bivalvia</taxon>
        <taxon>Autobranchia</taxon>
        <taxon>Heteroconchia</taxon>
        <taxon>Palaeoheterodonta</taxon>
        <taxon>Unionida</taxon>
        <taxon>Unionoidea</taxon>
        <taxon>Unionidae</taxon>
        <taxon>Unioninae</taxon>
        <taxon>Sinanodonta</taxon>
    </lineage>
</organism>
<proteinExistence type="predicted"/>
<accession>A0ABD3VY97</accession>
<comment type="caution">
    <text evidence="1">The sequence shown here is derived from an EMBL/GenBank/DDBJ whole genome shotgun (WGS) entry which is preliminary data.</text>
</comment>
<keyword evidence="2" id="KW-1185">Reference proteome</keyword>
<name>A0ABD3VY97_SINWO</name>
<gene>
    <name evidence="1" type="ORF">ACJMK2_043887</name>
</gene>
<dbReference type="PANTHER" id="PTHR46579">
    <property type="entry name" value="F5/8 TYPE C DOMAIN-CONTAINING PROTEIN-RELATED"/>
    <property type="match status" value="1"/>
</dbReference>